<sequence>MGFLDSIFSSGASNIVSAVGGVVDNIVTTKEEKMQLENEIKKAEMQYQIEMRKLNLEETGQVFADVKDARAMASTVQTSANSTKLSKNVGPYLALGTTLLTFALFFALIFGFCEKGNTKEIVLYILGVLSAIVTQIFSFYFGSSQSSKDKNQTIQNLTEVK</sequence>
<evidence type="ECO:0000313" key="3">
    <source>
        <dbReference type="EMBL" id="TCN67627.1"/>
    </source>
</evidence>
<dbReference type="RefSeq" id="WP_131839264.1">
    <property type="nucleotide sequence ID" value="NZ_SLWB01000007.1"/>
</dbReference>
<evidence type="ECO:0000256" key="1">
    <source>
        <dbReference type="SAM" id="Coils"/>
    </source>
</evidence>
<dbReference type="AlphaFoldDB" id="A0A4R2EHS8"/>
<proteinExistence type="predicted"/>
<keyword evidence="2" id="KW-0812">Transmembrane</keyword>
<feature type="transmembrane region" description="Helical" evidence="2">
    <location>
        <begin position="121"/>
        <end position="141"/>
    </location>
</feature>
<accession>A0A4R2EHS8</accession>
<organism evidence="3 4">
    <name type="scientific">Acetobacteroides hydrogenigenes</name>
    <dbReference type="NCBI Taxonomy" id="979970"/>
    <lineage>
        <taxon>Bacteria</taxon>
        <taxon>Pseudomonadati</taxon>
        <taxon>Bacteroidota</taxon>
        <taxon>Bacteroidia</taxon>
        <taxon>Bacteroidales</taxon>
        <taxon>Rikenellaceae</taxon>
        <taxon>Acetobacteroides</taxon>
    </lineage>
</organism>
<dbReference type="EMBL" id="SLWB01000007">
    <property type="protein sequence ID" value="TCN67627.1"/>
    <property type="molecule type" value="Genomic_DNA"/>
</dbReference>
<name>A0A4R2EHS8_9BACT</name>
<keyword evidence="2" id="KW-1133">Transmembrane helix</keyword>
<evidence type="ECO:0000256" key="2">
    <source>
        <dbReference type="SAM" id="Phobius"/>
    </source>
</evidence>
<comment type="caution">
    <text evidence="3">The sequence shown here is derived from an EMBL/GenBank/DDBJ whole genome shotgun (WGS) entry which is preliminary data.</text>
</comment>
<dbReference type="OrthoDB" id="1122399at2"/>
<evidence type="ECO:0000313" key="4">
    <source>
        <dbReference type="Proteomes" id="UP000294830"/>
    </source>
</evidence>
<protein>
    <submittedName>
        <fullName evidence="3">Uncharacterized protein</fullName>
    </submittedName>
</protein>
<feature type="transmembrane region" description="Helical" evidence="2">
    <location>
        <begin position="89"/>
        <end position="109"/>
    </location>
</feature>
<keyword evidence="4" id="KW-1185">Reference proteome</keyword>
<reference evidence="3 4" key="1">
    <citation type="submission" date="2019-03" db="EMBL/GenBank/DDBJ databases">
        <title>Genomic Encyclopedia of Archaeal and Bacterial Type Strains, Phase II (KMG-II): from individual species to whole genera.</title>
        <authorList>
            <person name="Goeker M."/>
        </authorList>
    </citation>
    <scope>NUCLEOTIDE SEQUENCE [LARGE SCALE GENOMIC DNA]</scope>
    <source>
        <strain evidence="3 4">RL-C</strain>
    </source>
</reference>
<keyword evidence="1" id="KW-0175">Coiled coil</keyword>
<gene>
    <name evidence="3" type="ORF">CLV25_10786</name>
</gene>
<keyword evidence="2" id="KW-0472">Membrane</keyword>
<dbReference type="Proteomes" id="UP000294830">
    <property type="component" value="Unassembled WGS sequence"/>
</dbReference>
<feature type="coiled-coil region" evidence="1">
    <location>
        <begin position="26"/>
        <end position="53"/>
    </location>
</feature>